<feature type="transmembrane region" description="Helical" evidence="9">
    <location>
        <begin position="294"/>
        <end position="316"/>
    </location>
</feature>
<feature type="transmembrane region" description="Helical" evidence="9">
    <location>
        <begin position="396"/>
        <end position="416"/>
    </location>
</feature>
<feature type="transmembrane region" description="Helical" evidence="9">
    <location>
        <begin position="436"/>
        <end position="456"/>
    </location>
</feature>
<comment type="subcellular location">
    <subcellularLocation>
        <location evidence="1">Cell membrane</location>
        <topology evidence="1">Multi-pass membrane protein</topology>
    </subcellularLocation>
</comment>
<dbReference type="Pfam" id="PF07690">
    <property type="entry name" value="MFS_1"/>
    <property type="match status" value="1"/>
</dbReference>
<dbReference type="InterPro" id="IPR000644">
    <property type="entry name" value="CBS_dom"/>
</dbReference>
<feature type="domain" description="CBS" evidence="11">
    <location>
        <begin position="569"/>
        <end position="629"/>
    </location>
</feature>
<evidence type="ECO:0000256" key="4">
    <source>
        <dbReference type="ARBA" id="ARBA00022692"/>
    </source>
</evidence>
<feature type="transmembrane region" description="Helical" evidence="9">
    <location>
        <begin position="328"/>
        <end position="347"/>
    </location>
</feature>
<dbReference type="SMART" id="SM00116">
    <property type="entry name" value="CBS"/>
    <property type="match status" value="2"/>
</dbReference>
<dbReference type="InterPro" id="IPR011701">
    <property type="entry name" value="MFS"/>
</dbReference>
<evidence type="ECO:0000256" key="3">
    <source>
        <dbReference type="ARBA" id="ARBA00022475"/>
    </source>
</evidence>
<reference evidence="12 13" key="1">
    <citation type="submission" date="2023-05" db="EMBL/GenBank/DDBJ databases">
        <title>Gordonibacter KGMB12511T sp. nov., isolated from faeces of healthy Korean.</title>
        <authorList>
            <person name="Kim H.S."/>
            <person name="Kim J.-S."/>
            <person name="Suh M.K."/>
            <person name="Eom M.K."/>
            <person name="Do H.E."/>
            <person name="Lee J.-S."/>
        </authorList>
    </citation>
    <scope>NUCLEOTIDE SEQUENCE [LARGE SCALE GENOMIC DNA]</scope>
    <source>
        <strain evidence="12 13">KGMB12511</strain>
    </source>
</reference>
<feature type="transmembrane region" description="Helical" evidence="9">
    <location>
        <begin position="196"/>
        <end position="215"/>
    </location>
</feature>
<dbReference type="PRINTS" id="PR01036">
    <property type="entry name" value="TCRTETB"/>
</dbReference>
<keyword evidence="6 9" id="KW-0472">Membrane</keyword>
<dbReference type="PANTHER" id="PTHR42718:SF24">
    <property type="entry name" value="MAJOR FACILITATOR SUPERFAMILY (MFS) PROFILE DOMAIN-CONTAINING PROTEIN"/>
    <property type="match status" value="1"/>
</dbReference>
<feature type="transmembrane region" description="Helical" evidence="9">
    <location>
        <begin position="48"/>
        <end position="68"/>
    </location>
</feature>
<dbReference type="InterPro" id="IPR004638">
    <property type="entry name" value="EmrB-like"/>
</dbReference>
<feature type="transmembrane region" description="Helical" evidence="9">
    <location>
        <begin position="221"/>
        <end position="242"/>
    </location>
</feature>
<evidence type="ECO:0000256" key="7">
    <source>
        <dbReference type="PROSITE-ProRule" id="PRU00703"/>
    </source>
</evidence>
<dbReference type="RefSeq" id="WP_283831010.1">
    <property type="nucleotide sequence ID" value="NZ_JASJEU010000005.1"/>
</dbReference>
<sequence length="666" mass="70507">MGLTRKQIIMLAVLVFGTFVTVLNQTVVAPALPSVMAEMSVDAATAQWLTTGFTLVNAIMIPITAFLTDRFTTKRLFLVSMVIFTVGSALAGWGPNFGVLLLGRLVQAAGAGILMPLVMTVLMWTFPVDKRGTAMGLFGVVIAFGPAIGPTVAGVIIDRYTWHDMFYIITVLSAIVVVIGAVVLQKGGDTNKDVTLDVPSVILSSLGFGGLLYGLSTIGSYGLRADAIAGTLVGVVALVFFFRRQLKMEHPMLQVRVLANRKFLIATIIGMLVQGALLAAGILVPIYLQSLMGYSATVSGLVLLPGAIIMGAMGPIAGRLFDKHGPRVLALVGMGVLTLTTFCFAFLGTETGLIMLTVLYTVRLFSLSLVNMPITTWGMNALDNELVNHGTSVNNTFRQVAGSLGTAIIVSASTIATNTGSRVMTPTQASIFGIDVAFALAGVLCLIGFIMVVFLVKNRPGDSAAKDKDNARRTVLESIMKRDVFTLPANATVAEAMKLLVDKHISAAPLVNAEGKAVGFVSDGDIMRYLSKRSAMVMDPVVMIMQTVDTDTSNSDFARKLDALMGMPATSIGAKGIIGVDVHADLPEVCRVLGENHLKKVPVLDEGQIVGVINRSDITHYSMEKYLAERGEEAFVGGGGNNGPSKLERAEEAAALPDDEAVASSI</sequence>
<feature type="domain" description="Major facilitator superfamily (MFS) profile" evidence="10">
    <location>
        <begin position="10"/>
        <end position="460"/>
    </location>
</feature>
<keyword evidence="7" id="KW-0129">CBS domain</keyword>
<gene>
    <name evidence="12" type="ORF">QNJ86_02555</name>
</gene>
<dbReference type="NCBIfam" id="TIGR00711">
    <property type="entry name" value="efflux_EmrB"/>
    <property type="match status" value="1"/>
</dbReference>
<dbReference type="Gene3D" id="1.20.1720.10">
    <property type="entry name" value="Multidrug resistance protein D"/>
    <property type="match status" value="1"/>
</dbReference>
<feature type="transmembrane region" description="Helical" evidence="9">
    <location>
        <begin position="105"/>
        <end position="126"/>
    </location>
</feature>
<evidence type="ECO:0000256" key="9">
    <source>
        <dbReference type="SAM" id="Phobius"/>
    </source>
</evidence>
<protein>
    <submittedName>
        <fullName evidence="12">MDR family MFS transporter</fullName>
    </submittedName>
</protein>
<organism evidence="12 13">
    <name type="scientific">Gordonibacter faecis</name>
    <dbReference type="NCBI Taxonomy" id="3047475"/>
    <lineage>
        <taxon>Bacteria</taxon>
        <taxon>Bacillati</taxon>
        <taxon>Actinomycetota</taxon>
        <taxon>Coriobacteriia</taxon>
        <taxon>Eggerthellales</taxon>
        <taxon>Eggerthellaceae</taxon>
        <taxon>Gordonibacter</taxon>
    </lineage>
</organism>
<evidence type="ECO:0000256" key="8">
    <source>
        <dbReference type="SAM" id="MobiDB-lite"/>
    </source>
</evidence>
<feature type="region of interest" description="Disordered" evidence="8">
    <location>
        <begin position="637"/>
        <end position="666"/>
    </location>
</feature>
<evidence type="ECO:0000256" key="6">
    <source>
        <dbReference type="ARBA" id="ARBA00023136"/>
    </source>
</evidence>
<dbReference type="SUPFAM" id="SSF103473">
    <property type="entry name" value="MFS general substrate transporter"/>
    <property type="match status" value="1"/>
</dbReference>
<accession>A0ABT7DJH4</accession>
<dbReference type="PROSITE" id="PS50850">
    <property type="entry name" value="MFS"/>
    <property type="match status" value="1"/>
</dbReference>
<feature type="transmembrane region" description="Helical" evidence="9">
    <location>
        <begin position="353"/>
        <end position="375"/>
    </location>
</feature>
<evidence type="ECO:0000313" key="13">
    <source>
        <dbReference type="Proteomes" id="UP001232750"/>
    </source>
</evidence>
<feature type="transmembrane region" description="Helical" evidence="9">
    <location>
        <begin position="75"/>
        <end position="93"/>
    </location>
</feature>
<dbReference type="InterPro" id="IPR046342">
    <property type="entry name" value="CBS_dom_sf"/>
</dbReference>
<feature type="transmembrane region" description="Helical" evidence="9">
    <location>
        <begin position="165"/>
        <end position="184"/>
    </location>
</feature>
<dbReference type="Proteomes" id="UP001232750">
    <property type="component" value="Unassembled WGS sequence"/>
</dbReference>
<dbReference type="PANTHER" id="PTHR42718">
    <property type="entry name" value="MAJOR FACILITATOR SUPERFAMILY MULTIDRUG TRANSPORTER MFSC"/>
    <property type="match status" value="1"/>
</dbReference>
<proteinExistence type="predicted"/>
<keyword evidence="4 9" id="KW-0812">Transmembrane</keyword>
<dbReference type="EMBL" id="JASJEU010000005">
    <property type="protein sequence ID" value="MDJ1649671.1"/>
    <property type="molecule type" value="Genomic_DNA"/>
</dbReference>
<evidence type="ECO:0000256" key="5">
    <source>
        <dbReference type="ARBA" id="ARBA00022989"/>
    </source>
</evidence>
<keyword evidence="2" id="KW-0813">Transport</keyword>
<dbReference type="Gene3D" id="3.10.580.10">
    <property type="entry name" value="CBS-domain"/>
    <property type="match status" value="1"/>
</dbReference>
<dbReference type="Pfam" id="PF00571">
    <property type="entry name" value="CBS"/>
    <property type="match status" value="2"/>
</dbReference>
<evidence type="ECO:0000259" key="11">
    <source>
        <dbReference type="PROSITE" id="PS51371"/>
    </source>
</evidence>
<evidence type="ECO:0000256" key="2">
    <source>
        <dbReference type="ARBA" id="ARBA00022448"/>
    </source>
</evidence>
<feature type="domain" description="CBS" evidence="11">
    <location>
        <begin position="480"/>
        <end position="536"/>
    </location>
</feature>
<dbReference type="InterPro" id="IPR036259">
    <property type="entry name" value="MFS_trans_sf"/>
</dbReference>
<evidence type="ECO:0000259" key="10">
    <source>
        <dbReference type="PROSITE" id="PS50850"/>
    </source>
</evidence>
<evidence type="ECO:0000313" key="12">
    <source>
        <dbReference type="EMBL" id="MDJ1649671.1"/>
    </source>
</evidence>
<dbReference type="SUPFAM" id="SSF54631">
    <property type="entry name" value="CBS-domain pair"/>
    <property type="match status" value="1"/>
</dbReference>
<keyword evidence="13" id="KW-1185">Reference proteome</keyword>
<feature type="compositionally biased region" description="Acidic residues" evidence="8">
    <location>
        <begin position="657"/>
        <end position="666"/>
    </location>
</feature>
<keyword evidence="3" id="KW-1003">Cell membrane</keyword>
<dbReference type="InterPro" id="IPR020846">
    <property type="entry name" value="MFS_dom"/>
</dbReference>
<dbReference type="CDD" id="cd17503">
    <property type="entry name" value="MFS_LmrB_MDR_like"/>
    <property type="match status" value="1"/>
</dbReference>
<feature type="transmembrane region" description="Helical" evidence="9">
    <location>
        <begin position="133"/>
        <end position="153"/>
    </location>
</feature>
<dbReference type="PROSITE" id="PS51371">
    <property type="entry name" value="CBS"/>
    <property type="match status" value="2"/>
</dbReference>
<evidence type="ECO:0000256" key="1">
    <source>
        <dbReference type="ARBA" id="ARBA00004651"/>
    </source>
</evidence>
<feature type="transmembrane region" description="Helical" evidence="9">
    <location>
        <begin position="263"/>
        <end position="288"/>
    </location>
</feature>
<comment type="caution">
    <text evidence="12">The sequence shown here is derived from an EMBL/GenBank/DDBJ whole genome shotgun (WGS) entry which is preliminary data.</text>
</comment>
<dbReference type="Gene3D" id="1.20.1250.20">
    <property type="entry name" value="MFS general substrate transporter like domains"/>
    <property type="match status" value="1"/>
</dbReference>
<keyword evidence="5 9" id="KW-1133">Transmembrane helix</keyword>
<name>A0ABT7DJH4_9ACTN</name>